<evidence type="ECO:0000256" key="8">
    <source>
        <dbReference type="ARBA" id="ARBA00022777"/>
    </source>
</evidence>
<dbReference type="SUPFAM" id="SSF46785">
    <property type="entry name" value="Winged helix' DNA-binding domain"/>
    <property type="match status" value="1"/>
</dbReference>
<dbReference type="Gene3D" id="1.10.510.10">
    <property type="entry name" value="Transferase(Phosphotransferase) domain 1"/>
    <property type="match status" value="1"/>
</dbReference>
<evidence type="ECO:0000256" key="7">
    <source>
        <dbReference type="ARBA" id="ARBA00022741"/>
    </source>
</evidence>
<comment type="cofactor">
    <cofactor evidence="1">
        <name>Mg(2+)</name>
        <dbReference type="ChEBI" id="CHEBI:18420"/>
    </cofactor>
</comment>
<evidence type="ECO:0000256" key="14">
    <source>
        <dbReference type="ARBA" id="ARBA00068837"/>
    </source>
</evidence>
<accession>A0A6P5WSH6</accession>
<keyword evidence="5" id="KW-0808">Transferase</keyword>
<dbReference type="SMART" id="SM00090">
    <property type="entry name" value="RIO"/>
    <property type="match status" value="1"/>
</dbReference>
<organism evidence="17 18">
    <name type="scientific">Durio zibethinus</name>
    <name type="common">Durian</name>
    <dbReference type="NCBI Taxonomy" id="66656"/>
    <lineage>
        <taxon>Eukaryota</taxon>
        <taxon>Viridiplantae</taxon>
        <taxon>Streptophyta</taxon>
        <taxon>Embryophyta</taxon>
        <taxon>Tracheophyta</taxon>
        <taxon>Spermatophyta</taxon>
        <taxon>Magnoliopsida</taxon>
        <taxon>eudicotyledons</taxon>
        <taxon>Gunneridae</taxon>
        <taxon>Pentapetalae</taxon>
        <taxon>rosids</taxon>
        <taxon>malvids</taxon>
        <taxon>Malvales</taxon>
        <taxon>Malvaceae</taxon>
        <taxon>Helicteroideae</taxon>
        <taxon>Durio</taxon>
    </lineage>
</organism>
<dbReference type="InterPro" id="IPR000687">
    <property type="entry name" value="RIO_kinase"/>
</dbReference>
<dbReference type="InterPro" id="IPR036390">
    <property type="entry name" value="WH_DNA-bd_sf"/>
</dbReference>
<dbReference type="InterPro" id="IPR011009">
    <property type="entry name" value="Kinase-like_dom_sf"/>
</dbReference>
<feature type="compositionally biased region" description="Basic residues" evidence="15">
    <location>
        <begin position="385"/>
        <end position="402"/>
    </location>
</feature>
<evidence type="ECO:0000313" key="17">
    <source>
        <dbReference type="Proteomes" id="UP000515121"/>
    </source>
</evidence>
<proteinExistence type="inferred from homology"/>
<keyword evidence="10" id="KW-0460">Magnesium</keyword>
<dbReference type="PANTHER" id="PTHR45852">
    <property type="entry name" value="SER/THR-PROTEIN KINASE RIO2"/>
    <property type="match status" value="1"/>
</dbReference>
<dbReference type="FunFam" id="1.10.510.10:FF:000506">
    <property type="entry name" value="Serine/threonine-protein kinase rio2"/>
    <property type="match status" value="1"/>
</dbReference>
<evidence type="ECO:0000256" key="2">
    <source>
        <dbReference type="ARBA" id="ARBA00009196"/>
    </source>
</evidence>
<feature type="compositionally biased region" description="Low complexity" evidence="15">
    <location>
        <begin position="414"/>
        <end position="428"/>
    </location>
</feature>
<dbReference type="GO" id="GO:0004674">
    <property type="term" value="F:protein serine/threonine kinase activity"/>
    <property type="evidence" value="ECO:0007669"/>
    <property type="project" value="UniProtKB-KW"/>
</dbReference>
<feature type="compositionally biased region" description="Acidic residues" evidence="15">
    <location>
        <begin position="365"/>
        <end position="378"/>
    </location>
</feature>
<evidence type="ECO:0000256" key="4">
    <source>
        <dbReference type="ARBA" id="ARBA00022527"/>
    </source>
</evidence>
<dbReference type="InterPro" id="IPR015285">
    <property type="entry name" value="RIO2_wHTH_N"/>
</dbReference>
<dbReference type="PANTHER" id="PTHR45852:SF1">
    <property type="entry name" value="SERINE_THREONINE-PROTEIN KINASE RIO2"/>
    <property type="match status" value="1"/>
</dbReference>
<evidence type="ECO:0000256" key="5">
    <source>
        <dbReference type="ARBA" id="ARBA00022679"/>
    </source>
</evidence>
<dbReference type="GO" id="GO:0005634">
    <property type="term" value="C:nucleus"/>
    <property type="evidence" value="ECO:0007669"/>
    <property type="project" value="TreeGrafter"/>
</dbReference>
<dbReference type="SUPFAM" id="SSF56112">
    <property type="entry name" value="Protein kinase-like (PK-like)"/>
    <property type="match status" value="1"/>
</dbReference>
<reference evidence="18" key="1">
    <citation type="submission" date="2025-08" db="UniProtKB">
        <authorList>
            <consortium name="RefSeq"/>
        </authorList>
    </citation>
    <scope>IDENTIFICATION</scope>
    <source>
        <tissue evidence="18">Fruit stalk</tissue>
    </source>
</reference>
<evidence type="ECO:0000256" key="9">
    <source>
        <dbReference type="ARBA" id="ARBA00022840"/>
    </source>
</evidence>
<evidence type="ECO:0000256" key="12">
    <source>
        <dbReference type="ARBA" id="ARBA00048679"/>
    </source>
</evidence>
<dbReference type="GO" id="GO:0046872">
    <property type="term" value="F:metal ion binding"/>
    <property type="evidence" value="ECO:0007669"/>
    <property type="project" value="UniProtKB-KW"/>
</dbReference>
<evidence type="ECO:0000256" key="13">
    <source>
        <dbReference type="ARBA" id="ARBA00068353"/>
    </source>
</evidence>
<dbReference type="GeneID" id="111276920"/>
<evidence type="ECO:0000256" key="1">
    <source>
        <dbReference type="ARBA" id="ARBA00001946"/>
    </source>
</evidence>
<dbReference type="GO" id="GO:0005524">
    <property type="term" value="F:ATP binding"/>
    <property type="evidence" value="ECO:0007669"/>
    <property type="project" value="UniProtKB-KW"/>
</dbReference>
<dbReference type="InterPro" id="IPR018934">
    <property type="entry name" value="RIO_dom"/>
</dbReference>
<keyword evidence="4" id="KW-0723">Serine/threonine-protein kinase</keyword>
<dbReference type="GO" id="GO:0030688">
    <property type="term" value="C:preribosome, small subunit precursor"/>
    <property type="evidence" value="ECO:0007669"/>
    <property type="project" value="TreeGrafter"/>
</dbReference>
<dbReference type="GO" id="GO:0030490">
    <property type="term" value="P:maturation of SSU-rRNA"/>
    <property type="evidence" value="ECO:0007669"/>
    <property type="project" value="TreeGrafter"/>
</dbReference>
<dbReference type="AlphaFoldDB" id="A0A6P5WSH6"/>
<dbReference type="InterPro" id="IPR030484">
    <property type="entry name" value="Rio2"/>
</dbReference>
<feature type="region of interest" description="Disordered" evidence="15">
    <location>
        <begin position="318"/>
        <end position="428"/>
    </location>
</feature>
<dbReference type="CDD" id="cd05144">
    <property type="entry name" value="RIO2_C"/>
    <property type="match status" value="1"/>
</dbReference>
<evidence type="ECO:0000256" key="15">
    <source>
        <dbReference type="SAM" id="MobiDB-lite"/>
    </source>
</evidence>
<evidence type="ECO:0000256" key="3">
    <source>
        <dbReference type="ARBA" id="ARBA00012513"/>
    </source>
</evidence>
<keyword evidence="9" id="KW-0067">ATP-binding</keyword>
<protein>
    <recommendedName>
        <fullName evidence="13">Serine/threonine-protein kinase RIO2</fullName>
        <ecNumber evidence="3">2.7.11.1</ecNumber>
    </recommendedName>
    <alternativeName>
        <fullName evidence="14">Serine/threonine-protein kinase rio2</fullName>
    </alternativeName>
</protein>
<sequence>MKLDVDVLRYLSKEDFRVLTAVEMGMRNHEIVPSDLIDRIASLKHGGTYKVLKNLLKHKLLHHDSSKYDGFRLTYLGYDFLAIKTMVNRGVFTAVGRQIGVGKESDIFEVAREDGTVMAMKLHRLGRTSFRAVKSKRDYLRHRSSYNWLYLSRLAALKEFAFMKALEEHGFPVPNAVDCNRHCVVMSLIQGYPLVQVKQLQNPETVFETILGLIVRLAEHGLIHCDFNEFNIMIDDDEKVTMIDFPQMVSVSHRNAQMYFDRDIECIFKFFGKRFNLSFEECSDDIDDSEVDTDESGRPSFSSITKTTGFLDKELAASGFTRKDQDDIQKEEPTSSCNEEGQVDQNHHTPEAGQGGDSESQNSSNEEEDNQNADENDAELMKSLAKQRRRAMAAARKGRKNIASRNSYKDKGGKSSNNSKIQKQLSSW</sequence>
<dbReference type="Gene3D" id="1.10.10.10">
    <property type="entry name" value="Winged helix-like DNA-binding domain superfamily/Winged helix DNA-binding domain"/>
    <property type="match status" value="1"/>
</dbReference>
<gene>
    <name evidence="18" type="primary">LOC111276920</name>
</gene>
<evidence type="ECO:0000256" key="6">
    <source>
        <dbReference type="ARBA" id="ARBA00022723"/>
    </source>
</evidence>
<evidence type="ECO:0000256" key="11">
    <source>
        <dbReference type="ARBA" id="ARBA00047899"/>
    </source>
</evidence>
<dbReference type="GO" id="GO:0005829">
    <property type="term" value="C:cytosol"/>
    <property type="evidence" value="ECO:0007669"/>
    <property type="project" value="TreeGrafter"/>
</dbReference>
<dbReference type="RefSeq" id="XP_022718622.1">
    <property type="nucleotide sequence ID" value="XM_022862887.1"/>
</dbReference>
<name>A0A6P5WSH6_DURZI</name>
<keyword evidence="6" id="KW-0479">Metal-binding</keyword>
<evidence type="ECO:0000313" key="18">
    <source>
        <dbReference type="RefSeq" id="XP_022718622.1"/>
    </source>
</evidence>
<dbReference type="Gene3D" id="3.30.200.20">
    <property type="entry name" value="Phosphorylase Kinase, domain 1"/>
    <property type="match status" value="1"/>
</dbReference>
<keyword evidence="7" id="KW-0547">Nucleotide-binding</keyword>
<feature type="domain" description="RIO kinase" evidence="16">
    <location>
        <begin position="64"/>
        <end position="284"/>
    </location>
</feature>
<feature type="compositionally biased region" description="Basic and acidic residues" evidence="15">
    <location>
        <begin position="318"/>
        <end position="333"/>
    </location>
</feature>
<comment type="catalytic activity">
    <reaction evidence="11">
        <text>L-threonyl-[protein] + ATP = O-phospho-L-threonyl-[protein] + ADP + H(+)</text>
        <dbReference type="Rhea" id="RHEA:46608"/>
        <dbReference type="Rhea" id="RHEA-COMP:11060"/>
        <dbReference type="Rhea" id="RHEA-COMP:11605"/>
        <dbReference type="ChEBI" id="CHEBI:15378"/>
        <dbReference type="ChEBI" id="CHEBI:30013"/>
        <dbReference type="ChEBI" id="CHEBI:30616"/>
        <dbReference type="ChEBI" id="CHEBI:61977"/>
        <dbReference type="ChEBI" id="CHEBI:456216"/>
        <dbReference type="EC" id="2.7.11.1"/>
    </reaction>
</comment>
<dbReference type="FunFam" id="3.30.200.20:FF:000052">
    <property type="entry name" value="Serine/threonine-protein kinase RIO2"/>
    <property type="match status" value="1"/>
</dbReference>
<evidence type="ECO:0000256" key="10">
    <source>
        <dbReference type="ARBA" id="ARBA00022842"/>
    </source>
</evidence>
<dbReference type="InterPro" id="IPR036388">
    <property type="entry name" value="WH-like_DNA-bd_sf"/>
</dbReference>
<keyword evidence="8" id="KW-0418">Kinase</keyword>
<comment type="catalytic activity">
    <reaction evidence="12">
        <text>L-seryl-[protein] + ATP = O-phospho-L-seryl-[protein] + ADP + H(+)</text>
        <dbReference type="Rhea" id="RHEA:17989"/>
        <dbReference type="Rhea" id="RHEA-COMP:9863"/>
        <dbReference type="Rhea" id="RHEA-COMP:11604"/>
        <dbReference type="ChEBI" id="CHEBI:15378"/>
        <dbReference type="ChEBI" id="CHEBI:29999"/>
        <dbReference type="ChEBI" id="CHEBI:30616"/>
        <dbReference type="ChEBI" id="CHEBI:83421"/>
        <dbReference type="ChEBI" id="CHEBI:456216"/>
        <dbReference type="EC" id="2.7.11.1"/>
    </reaction>
</comment>
<dbReference type="EC" id="2.7.11.1" evidence="3"/>
<feature type="region of interest" description="Disordered" evidence="15">
    <location>
        <begin position="286"/>
        <end position="305"/>
    </location>
</feature>
<evidence type="ECO:0000259" key="16">
    <source>
        <dbReference type="SMART" id="SM00090"/>
    </source>
</evidence>
<dbReference type="Pfam" id="PF09202">
    <property type="entry name" value="Rio2_N"/>
    <property type="match status" value="1"/>
</dbReference>
<dbReference type="FunFam" id="1.10.10.10:FF:000053">
    <property type="entry name" value="Serine/threonine-protein kinase RIO2"/>
    <property type="match status" value="1"/>
</dbReference>
<dbReference type="Pfam" id="PF01163">
    <property type="entry name" value="RIO1"/>
    <property type="match status" value="1"/>
</dbReference>
<keyword evidence="17" id="KW-1185">Reference proteome</keyword>
<comment type="similarity">
    <text evidence="2">Belongs to the protein kinase superfamily. RIO-type Ser/Thr kinase family.</text>
</comment>
<dbReference type="Proteomes" id="UP000515121">
    <property type="component" value="Unplaced"/>
</dbReference>